<evidence type="ECO:0000256" key="3">
    <source>
        <dbReference type="SAM" id="MobiDB-lite"/>
    </source>
</evidence>
<feature type="region of interest" description="Disordered" evidence="3">
    <location>
        <begin position="489"/>
        <end position="524"/>
    </location>
</feature>
<evidence type="ECO:0000256" key="1">
    <source>
        <dbReference type="ARBA" id="ARBA00022574"/>
    </source>
</evidence>
<proteinExistence type="predicted"/>
<evidence type="ECO:0008006" key="6">
    <source>
        <dbReference type="Google" id="ProtNLM"/>
    </source>
</evidence>
<feature type="compositionally biased region" description="Basic residues" evidence="3">
    <location>
        <begin position="150"/>
        <end position="159"/>
    </location>
</feature>
<feature type="compositionally biased region" description="Polar residues" evidence="3">
    <location>
        <begin position="727"/>
        <end position="743"/>
    </location>
</feature>
<sequence>MQTANYLDTKVSAALVKYTLPELDLFVLQKALVNTADYAHSDEEIDIEMFDSDVELSKTTASVRKPTITYESDSDFEDSKSKRGSASAKRSSTRGRGRGRGRGGAKKSAVPTAIDNEAVAEDEFDIQPATPKARRGRPPKADKPVTVKSKAGRGRKKSLVSRDLSDIEEDEDSDYGVKSSKKRTSNAKGKSRQTTFDDIKLPSKEPAFDPSKNKTLAEQYPDPYWHELLPSNATSGRIDLIDEEHPLELLPHNISDQMALTGIVLSLDGTMLAAFGSSGQVHVWDTDTFECLTTLRDMSEPNIDEFFVGQFTPNAEYLVVGGKLKDRKRWSEADEDNHILPCPLKIFNVLTGEVVAQLEGHSEEILCIKSVVYKGENYFVTTSQDGYIRRWHMDSDWIVLLDSKEIEDGVTCMAFTVSFLPNTGNRFFVASTDDHVTLMDLENCAIVQRFDPIYSSYCDCGKFIEPVEQPVFQEIKSAAVDGSTACGTVDEQADNEGISESSSGSLADTTAAGSASSSSPNAAAEPTAPYAYFVTRGVELLDAEDNTVSSRPNTCTLHRLVYPTEPDGKFELQEIRRFYHDEYLSNSWLIRITSNGRYLLAPTLNGQVFAFNIATGQVTGILRDHDTIEVRDCKFHPTKNLLFTCSDDGTVKIYRGTTKPKPQNVSVDKDDISMKESNGVEDDNNQQKNVSGSSEPESPQTVAVSPLVCLKEGIESMAVHDMDSATEKQVSAMSSPANTSSDHGNGERKKAAVTD</sequence>
<comment type="caution">
    <text evidence="4">The sequence shown here is derived from an EMBL/GenBank/DDBJ whole genome shotgun (WGS) entry which is preliminary data.</text>
</comment>
<dbReference type="InterPro" id="IPR050349">
    <property type="entry name" value="WD_LIS1/nudF_dynein_reg"/>
</dbReference>
<dbReference type="InterPro" id="IPR036322">
    <property type="entry name" value="WD40_repeat_dom_sf"/>
</dbReference>
<dbReference type="AlphaFoldDB" id="A0A9W8KZS5"/>
<feature type="region of interest" description="Disordered" evidence="3">
    <location>
        <begin position="656"/>
        <end position="702"/>
    </location>
</feature>
<dbReference type="Pfam" id="PF00400">
    <property type="entry name" value="WD40"/>
    <property type="match status" value="2"/>
</dbReference>
<dbReference type="Gene3D" id="2.130.10.10">
    <property type="entry name" value="YVTN repeat-like/Quinoprotein amine dehydrogenase"/>
    <property type="match status" value="3"/>
</dbReference>
<keyword evidence="2" id="KW-0677">Repeat</keyword>
<feature type="compositionally biased region" description="Polar residues" evidence="3">
    <location>
        <begin position="686"/>
        <end position="702"/>
    </location>
</feature>
<feature type="compositionally biased region" description="Basic residues" evidence="3">
    <location>
        <begin position="91"/>
        <end position="105"/>
    </location>
</feature>
<organism evidence="4 5">
    <name type="scientific">Coemansia spiralis</name>
    <dbReference type="NCBI Taxonomy" id="417178"/>
    <lineage>
        <taxon>Eukaryota</taxon>
        <taxon>Fungi</taxon>
        <taxon>Fungi incertae sedis</taxon>
        <taxon>Zoopagomycota</taxon>
        <taxon>Kickxellomycotina</taxon>
        <taxon>Kickxellomycetes</taxon>
        <taxon>Kickxellales</taxon>
        <taxon>Kickxellaceae</taxon>
        <taxon>Coemansia</taxon>
    </lineage>
</organism>
<dbReference type="Proteomes" id="UP001151518">
    <property type="component" value="Unassembled WGS sequence"/>
</dbReference>
<feature type="compositionally biased region" description="Low complexity" evidence="3">
    <location>
        <begin position="501"/>
        <end position="524"/>
    </location>
</feature>
<dbReference type="PANTHER" id="PTHR44129">
    <property type="entry name" value="WD REPEAT-CONTAINING PROTEIN POP1"/>
    <property type="match status" value="1"/>
</dbReference>
<dbReference type="SMART" id="SM00320">
    <property type="entry name" value="WD40"/>
    <property type="match status" value="4"/>
</dbReference>
<dbReference type="SUPFAM" id="SSF50978">
    <property type="entry name" value="WD40 repeat-like"/>
    <property type="match status" value="1"/>
</dbReference>
<feature type="region of interest" description="Disordered" evidence="3">
    <location>
        <begin position="71"/>
        <end position="216"/>
    </location>
</feature>
<evidence type="ECO:0000313" key="4">
    <source>
        <dbReference type="EMBL" id="KAJ2681129.1"/>
    </source>
</evidence>
<feature type="compositionally biased region" description="Basic residues" evidence="3">
    <location>
        <begin position="179"/>
        <end position="191"/>
    </location>
</feature>
<reference evidence="4" key="1">
    <citation type="submission" date="2022-07" db="EMBL/GenBank/DDBJ databases">
        <title>Phylogenomic reconstructions and comparative analyses of Kickxellomycotina fungi.</title>
        <authorList>
            <person name="Reynolds N.K."/>
            <person name="Stajich J.E."/>
            <person name="Barry K."/>
            <person name="Grigoriev I.V."/>
            <person name="Crous P."/>
            <person name="Smith M.E."/>
        </authorList>
    </citation>
    <scope>NUCLEOTIDE SEQUENCE</scope>
    <source>
        <strain evidence="4">NRRL 3115</strain>
    </source>
</reference>
<dbReference type="EMBL" id="JANBTW010000001">
    <property type="protein sequence ID" value="KAJ2681129.1"/>
    <property type="molecule type" value="Genomic_DNA"/>
</dbReference>
<dbReference type="OrthoDB" id="5588835at2759"/>
<accession>A0A9W8KZS5</accession>
<feature type="region of interest" description="Disordered" evidence="3">
    <location>
        <begin position="719"/>
        <end position="755"/>
    </location>
</feature>
<protein>
    <recommendedName>
        <fullName evidence="6">WD40 repeat-like protein</fullName>
    </recommendedName>
</protein>
<keyword evidence="1" id="KW-0853">WD repeat</keyword>
<name>A0A9W8KZS5_9FUNG</name>
<feature type="compositionally biased region" description="Basic and acidic residues" evidence="3">
    <location>
        <begin position="744"/>
        <end position="755"/>
    </location>
</feature>
<gene>
    <name evidence="4" type="ORF">GGI25_000084</name>
</gene>
<dbReference type="InterPro" id="IPR015943">
    <property type="entry name" value="WD40/YVTN_repeat-like_dom_sf"/>
</dbReference>
<feature type="compositionally biased region" description="Basic and acidic residues" evidence="3">
    <location>
        <begin position="195"/>
        <end position="207"/>
    </location>
</feature>
<evidence type="ECO:0000313" key="5">
    <source>
        <dbReference type="Proteomes" id="UP001151518"/>
    </source>
</evidence>
<evidence type="ECO:0000256" key="2">
    <source>
        <dbReference type="ARBA" id="ARBA00022737"/>
    </source>
</evidence>
<dbReference type="InterPro" id="IPR001680">
    <property type="entry name" value="WD40_rpt"/>
</dbReference>